<proteinExistence type="predicted"/>
<sequence length="163" mass="16987">MVPLLVPARLTAIVEVPGTVSAVALPVSAMVCAPVVAKVGVQVVAVTSLAGTVVVVTGSTLSCTPPVVSTWTLPADPPALCELSDCRLLLTVMVPLELTVSVQVAVMEPLKRTFPVVADAVWQAVPTTRLAAIAARANFIETPLSSRMVPAQRRSIISLSWLI</sequence>
<name>A0A0K2W7N8_MESPL</name>
<evidence type="ECO:0000313" key="1">
    <source>
        <dbReference type="EMBL" id="CDX63160.1"/>
    </source>
</evidence>
<dbReference type="EMBL" id="CCND01000051">
    <property type="protein sequence ID" value="CDX63160.1"/>
    <property type="molecule type" value="Genomic_DNA"/>
</dbReference>
<protein>
    <submittedName>
        <fullName evidence="1">Uncharacterized protein</fullName>
    </submittedName>
</protein>
<evidence type="ECO:0000313" key="2">
    <source>
        <dbReference type="Proteomes" id="UP000182888"/>
    </source>
</evidence>
<accession>A0A0K2W7N8</accession>
<gene>
    <name evidence="1" type="ORF">MPL1032_80164</name>
</gene>
<dbReference type="Proteomes" id="UP000182888">
    <property type="component" value="Unassembled WGS sequence"/>
</dbReference>
<dbReference type="AlphaFoldDB" id="A0A0K2W7N8"/>
<organism evidence="1 2">
    <name type="scientific">Mesorhizobium plurifarium</name>
    <dbReference type="NCBI Taxonomy" id="69974"/>
    <lineage>
        <taxon>Bacteria</taxon>
        <taxon>Pseudomonadati</taxon>
        <taxon>Pseudomonadota</taxon>
        <taxon>Alphaproteobacteria</taxon>
        <taxon>Hyphomicrobiales</taxon>
        <taxon>Phyllobacteriaceae</taxon>
        <taxon>Mesorhizobium</taxon>
    </lineage>
</organism>
<reference evidence="2" key="1">
    <citation type="submission" date="2014-08" db="EMBL/GenBank/DDBJ databases">
        <authorList>
            <person name="Edwards T."/>
        </authorList>
    </citation>
    <scope>NUCLEOTIDE SEQUENCE [LARGE SCALE GENOMIC DNA]</scope>
</reference>